<evidence type="ECO:0000256" key="3">
    <source>
        <dbReference type="ARBA" id="ARBA00022670"/>
    </source>
</evidence>
<dbReference type="Proteomes" id="UP000276133">
    <property type="component" value="Unassembled WGS sequence"/>
</dbReference>
<dbReference type="InterPro" id="IPR001254">
    <property type="entry name" value="Trypsin_dom"/>
</dbReference>
<evidence type="ECO:0000256" key="7">
    <source>
        <dbReference type="ARBA" id="ARBA00023157"/>
    </source>
</evidence>
<dbReference type="GO" id="GO:0006508">
    <property type="term" value="P:proteolysis"/>
    <property type="evidence" value="ECO:0007669"/>
    <property type="project" value="UniProtKB-KW"/>
</dbReference>
<comment type="caution">
    <text evidence="10">The sequence shown here is derived from an EMBL/GenBank/DDBJ whole genome shotgun (WGS) entry which is preliminary data.</text>
</comment>
<proteinExistence type="predicted"/>
<name>A0A3M7RUU9_BRAPC</name>
<dbReference type="PANTHER" id="PTHR24264">
    <property type="entry name" value="TRYPSIN-RELATED"/>
    <property type="match status" value="1"/>
</dbReference>
<evidence type="ECO:0000256" key="1">
    <source>
        <dbReference type="ARBA" id="ARBA00004613"/>
    </source>
</evidence>
<evidence type="ECO:0000256" key="4">
    <source>
        <dbReference type="ARBA" id="ARBA00022729"/>
    </source>
</evidence>
<keyword evidence="3" id="KW-0645">Protease</keyword>
<keyword evidence="2" id="KW-0964">Secreted</keyword>
<evidence type="ECO:0000256" key="8">
    <source>
        <dbReference type="ARBA" id="ARBA00023180"/>
    </source>
</evidence>
<dbReference type="GO" id="GO:0005615">
    <property type="term" value="C:extracellular space"/>
    <property type="evidence" value="ECO:0007669"/>
    <property type="project" value="TreeGrafter"/>
</dbReference>
<keyword evidence="4" id="KW-0732">Signal</keyword>
<dbReference type="SMART" id="SM00020">
    <property type="entry name" value="Tryp_SPc"/>
    <property type="match status" value="1"/>
</dbReference>
<sequence>MHDSSRLHPNYNSTNYNNDIALFKLQTRAEFSSTVGTICLPNEFVANVGKRAVVIGWGKISIQGIFPSKLQETFVEIKNNSECSFYNLQKTQLCAGISVGDIKDSCQGDSGSPMFINDNGRYYLAGIVSYGRSKCDGFGVYTNVFEYLSWIKKTMKYN</sequence>
<dbReference type="PRINTS" id="PR00722">
    <property type="entry name" value="CHYMOTRYPSIN"/>
</dbReference>
<dbReference type="GO" id="GO:0004252">
    <property type="term" value="F:serine-type endopeptidase activity"/>
    <property type="evidence" value="ECO:0007669"/>
    <property type="project" value="InterPro"/>
</dbReference>
<evidence type="ECO:0000256" key="6">
    <source>
        <dbReference type="ARBA" id="ARBA00022825"/>
    </source>
</evidence>
<dbReference type="PROSITE" id="PS50240">
    <property type="entry name" value="TRYPSIN_DOM"/>
    <property type="match status" value="1"/>
</dbReference>
<keyword evidence="11" id="KW-1185">Reference proteome</keyword>
<dbReference type="AlphaFoldDB" id="A0A3M7RUU9"/>
<dbReference type="InterPro" id="IPR001314">
    <property type="entry name" value="Peptidase_S1A"/>
</dbReference>
<evidence type="ECO:0000256" key="2">
    <source>
        <dbReference type="ARBA" id="ARBA00022525"/>
    </source>
</evidence>
<keyword evidence="5" id="KW-0378">Hydrolase</keyword>
<dbReference type="STRING" id="10195.A0A3M7RUU9"/>
<feature type="domain" description="Peptidase S1" evidence="9">
    <location>
        <begin position="1"/>
        <end position="156"/>
    </location>
</feature>
<evidence type="ECO:0000256" key="5">
    <source>
        <dbReference type="ARBA" id="ARBA00022801"/>
    </source>
</evidence>
<dbReference type="InterPro" id="IPR033116">
    <property type="entry name" value="TRYPSIN_SER"/>
</dbReference>
<evidence type="ECO:0000313" key="11">
    <source>
        <dbReference type="Proteomes" id="UP000276133"/>
    </source>
</evidence>
<gene>
    <name evidence="10" type="ORF">BpHYR1_032356</name>
</gene>
<reference evidence="10 11" key="1">
    <citation type="journal article" date="2018" name="Sci. Rep.">
        <title>Genomic signatures of local adaptation to the degree of environmental predictability in rotifers.</title>
        <authorList>
            <person name="Franch-Gras L."/>
            <person name="Hahn C."/>
            <person name="Garcia-Roger E.M."/>
            <person name="Carmona M.J."/>
            <person name="Serra M."/>
            <person name="Gomez A."/>
        </authorList>
    </citation>
    <scope>NUCLEOTIDE SEQUENCE [LARGE SCALE GENOMIC DNA]</scope>
    <source>
        <strain evidence="10">HYR1</strain>
    </source>
</reference>
<evidence type="ECO:0000313" key="10">
    <source>
        <dbReference type="EMBL" id="RNA27095.1"/>
    </source>
</evidence>
<dbReference type="OrthoDB" id="10002959at2759"/>
<dbReference type="SUPFAM" id="SSF50494">
    <property type="entry name" value="Trypsin-like serine proteases"/>
    <property type="match status" value="1"/>
</dbReference>
<protein>
    <submittedName>
        <fullName evidence="10">Coagulation factor XI</fullName>
    </submittedName>
</protein>
<dbReference type="Gene3D" id="2.40.10.10">
    <property type="entry name" value="Trypsin-like serine proteases"/>
    <property type="match status" value="1"/>
</dbReference>
<evidence type="ECO:0000259" key="9">
    <source>
        <dbReference type="PROSITE" id="PS50240"/>
    </source>
</evidence>
<dbReference type="CDD" id="cd00190">
    <property type="entry name" value="Tryp_SPc"/>
    <property type="match status" value="1"/>
</dbReference>
<dbReference type="PROSITE" id="PS00135">
    <property type="entry name" value="TRYPSIN_SER"/>
    <property type="match status" value="1"/>
</dbReference>
<keyword evidence="8" id="KW-0325">Glycoprotein</keyword>
<dbReference type="InterPro" id="IPR009003">
    <property type="entry name" value="Peptidase_S1_PA"/>
</dbReference>
<accession>A0A3M7RUU9</accession>
<dbReference type="EMBL" id="REGN01002599">
    <property type="protein sequence ID" value="RNA27095.1"/>
    <property type="molecule type" value="Genomic_DNA"/>
</dbReference>
<keyword evidence="6" id="KW-0720">Serine protease</keyword>
<dbReference type="InterPro" id="IPR043504">
    <property type="entry name" value="Peptidase_S1_PA_chymotrypsin"/>
</dbReference>
<dbReference type="Pfam" id="PF00089">
    <property type="entry name" value="Trypsin"/>
    <property type="match status" value="1"/>
</dbReference>
<keyword evidence="7" id="KW-1015">Disulfide bond</keyword>
<dbReference type="FunFam" id="2.40.10.10:FF:000054">
    <property type="entry name" value="Complement C1r subcomponent"/>
    <property type="match status" value="1"/>
</dbReference>
<comment type="subcellular location">
    <subcellularLocation>
        <location evidence="1">Secreted</location>
    </subcellularLocation>
</comment>
<organism evidence="10 11">
    <name type="scientific">Brachionus plicatilis</name>
    <name type="common">Marine rotifer</name>
    <name type="synonym">Brachionus muelleri</name>
    <dbReference type="NCBI Taxonomy" id="10195"/>
    <lineage>
        <taxon>Eukaryota</taxon>
        <taxon>Metazoa</taxon>
        <taxon>Spiralia</taxon>
        <taxon>Gnathifera</taxon>
        <taxon>Rotifera</taxon>
        <taxon>Eurotatoria</taxon>
        <taxon>Monogononta</taxon>
        <taxon>Pseudotrocha</taxon>
        <taxon>Ploima</taxon>
        <taxon>Brachionidae</taxon>
        <taxon>Brachionus</taxon>
    </lineage>
</organism>
<dbReference type="InterPro" id="IPR050127">
    <property type="entry name" value="Serine_Proteases_S1"/>
</dbReference>
<dbReference type="PANTHER" id="PTHR24264:SF65">
    <property type="entry name" value="SRCR DOMAIN-CONTAINING PROTEIN"/>
    <property type="match status" value="1"/>
</dbReference>